<protein>
    <submittedName>
        <fullName evidence="2">Uncharacterized protein</fullName>
    </submittedName>
</protein>
<dbReference type="Proteomes" id="UP000299102">
    <property type="component" value="Unassembled WGS sequence"/>
</dbReference>
<evidence type="ECO:0000313" key="2">
    <source>
        <dbReference type="EMBL" id="GBP62602.1"/>
    </source>
</evidence>
<organism evidence="2 3">
    <name type="scientific">Eumeta variegata</name>
    <name type="common">Bagworm moth</name>
    <name type="synonym">Eumeta japonica</name>
    <dbReference type="NCBI Taxonomy" id="151549"/>
    <lineage>
        <taxon>Eukaryota</taxon>
        <taxon>Metazoa</taxon>
        <taxon>Ecdysozoa</taxon>
        <taxon>Arthropoda</taxon>
        <taxon>Hexapoda</taxon>
        <taxon>Insecta</taxon>
        <taxon>Pterygota</taxon>
        <taxon>Neoptera</taxon>
        <taxon>Endopterygota</taxon>
        <taxon>Lepidoptera</taxon>
        <taxon>Glossata</taxon>
        <taxon>Ditrysia</taxon>
        <taxon>Tineoidea</taxon>
        <taxon>Psychidae</taxon>
        <taxon>Oiketicinae</taxon>
        <taxon>Eumeta</taxon>
    </lineage>
</organism>
<feature type="compositionally biased region" description="Polar residues" evidence="1">
    <location>
        <begin position="118"/>
        <end position="127"/>
    </location>
</feature>
<comment type="caution">
    <text evidence="2">The sequence shown here is derived from an EMBL/GenBank/DDBJ whole genome shotgun (WGS) entry which is preliminary data.</text>
</comment>
<accession>A0A4C1XHZ7</accession>
<sequence length="296" mass="32592">MNNCKFTEVLSTLLVSSIRMISEGGRSGPPVLSLTVRNAPAETITSRLYSLRCYLADRADSFSCRSRLGHGVALPRIGPIRLIVRLVHTSCRYMHYPSSNERTTYEWGSARRKRRRSQLSNTNSTLRNRLRLDKQPGAGGAGGAVEGARRSVHINYLLSEVGRETVKRDLNVPRELEGEAFGGSSSSSVALQGFLVNFTATKGLAKSIIATNRLTCKASVIHRLHNILYVIENKVRTRLQYSPNLGRFTGHPETLLHRTARVCRATGRSSANVFTPAEAGSVLSQEEKKVSRVAAT</sequence>
<evidence type="ECO:0000256" key="1">
    <source>
        <dbReference type="SAM" id="MobiDB-lite"/>
    </source>
</evidence>
<feature type="region of interest" description="Disordered" evidence="1">
    <location>
        <begin position="104"/>
        <end position="145"/>
    </location>
</feature>
<reference evidence="2 3" key="1">
    <citation type="journal article" date="2019" name="Commun. Biol.">
        <title>The bagworm genome reveals a unique fibroin gene that provides high tensile strength.</title>
        <authorList>
            <person name="Kono N."/>
            <person name="Nakamura H."/>
            <person name="Ohtoshi R."/>
            <person name="Tomita M."/>
            <person name="Numata K."/>
            <person name="Arakawa K."/>
        </authorList>
    </citation>
    <scope>NUCLEOTIDE SEQUENCE [LARGE SCALE GENOMIC DNA]</scope>
</reference>
<gene>
    <name evidence="2" type="ORF">EVAR_47039_1</name>
</gene>
<evidence type="ECO:0000313" key="3">
    <source>
        <dbReference type="Proteomes" id="UP000299102"/>
    </source>
</evidence>
<name>A0A4C1XHZ7_EUMVA</name>
<dbReference type="EMBL" id="BGZK01000844">
    <property type="protein sequence ID" value="GBP62602.1"/>
    <property type="molecule type" value="Genomic_DNA"/>
</dbReference>
<keyword evidence="3" id="KW-1185">Reference proteome</keyword>
<proteinExistence type="predicted"/>
<dbReference type="AlphaFoldDB" id="A0A4C1XHZ7"/>